<dbReference type="OrthoDB" id="7355694at2"/>
<evidence type="ECO:0008006" key="4">
    <source>
        <dbReference type="Google" id="ProtNLM"/>
    </source>
</evidence>
<name>A0A3S2W5V9_9PROT</name>
<evidence type="ECO:0000313" key="2">
    <source>
        <dbReference type="EMBL" id="RVU37939.1"/>
    </source>
</evidence>
<feature type="chain" id="PRO_5018756413" description="Lipoprotein" evidence="1">
    <location>
        <begin position="21"/>
        <end position="96"/>
    </location>
</feature>
<dbReference type="EMBL" id="SADE01000001">
    <property type="protein sequence ID" value="RVU37939.1"/>
    <property type="molecule type" value="Genomic_DNA"/>
</dbReference>
<evidence type="ECO:0000256" key="1">
    <source>
        <dbReference type="SAM" id="SignalP"/>
    </source>
</evidence>
<evidence type="ECO:0000313" key="3">
    <source>
        <dbReference type="Proteomes" id="UP000287447"/>
    </source>
</evidence>
<organism evidence="2 3">
    <name type="scientific">Hwanghaeella grinnelliae</name>
    <dbReference type="NCBI Taxonomy" id="2500179"/>
    <lineage>
        <taxon>Bacteria</taxon>
        <taxon>Pseudomonadati</taxon>
        <taxon>Pseudomonadota</taxon>
        <taxon>Alphaproteobacteria</taxon>
        <taxon>Rhodospirillales</taxon>
        <taxon>Rhodospirillaceae</taxon>
        <taxon>Hwanghaeella</taxon>
    </lineage>
</organism>
<gene>
    <name evidence="2" type="ORF">EOI86_01135</name>
</gene>
<comment type="caution">
    <text evidence="2">The sequence shown here is derived from an EMBL/GenBank/DDBJ whole genome shotgun (WGS) entry which is preliminary data.</text>
</comment>
<dbReference type="Proteomes" id="UP000287447">
    <property type="component" value="Unassembled WGS sequence"/>
</dbReference>
<feature type="signal peptide" evidence="1">
    <location>
        <begin position="1"/>
        <end position="20"/>
    </location>
</feature>
<keyword evidence="1" id="KW-0732">Signal</keyword>
<dbReference type="AlphaFoldDB" id="A0A3S2W5V9"/>
<reference evidence="3" key="1">
    <citation type="submission" date="2019-01" db="EMBL/GenBank/DDBJ databases">
        <title>Gri0909 isolated from a small marine red alga.</title>
        <authorList>
            <person name="Kim J."/>
            <person name="Jeong S.E."/>
            <person name="Jeon C.O."/>
        </authorList>
    </citation>
    <scope>NUCLEOTIDE SEQUENCE [LARGE SCALE GENOMIC DNA]</scope>
    <source>
        <strain evidence="3">Gri0909</strain>
    </source>
</reference>
<protein>
    <recommendedName>
        <fullName evidence="4">Lipoprotein</fullName>
    </recommendedName>
</protein>
<proteinExistence type="predicted"/>
<dbReference type="PROSITE" id="PS51257">
    <property type="entry name" value="PROKAR_LIPOPROTEIN"/>
    <property type="match status" value="1"/>
</dbReference>
<sequence>MNGRHTMTFLAVMVLMTACARDPSITTSDVWHSGPNQTAVSVCYSASASTREQVEAVAAEGCPVEKPILRLIDEDSFLNDCPLSKRIRATFLCVAP</sequence>
<keyword evidence="3" id="KW-1185">Reference proteome</keyword>
<dbReference type="RefSeq" id="WP_127763312.1">
    <property type="nucleotide sequence ID" value="NZ_SADE01000001.1"/>
</dbReference>
<accession>A0A3S2W5V9</accession>